<comment type="caution">
    <text evidence="1">The sequence shown here is derived from an EMBL/GenBank/DDBJ whole genome shotgun (WGS) entry which is preliminary data.</text>
</comment>
<protein>
    <submittedName>
        <fullName evidence="1">Uncharacterized protein</fullName>
    </submittedName>
</protein>
<sequence>MINLYSEEKRMEQEERERRRIANQAWMHSKKKHNRHLKSTFKALFDLSRLKNFTFKKHSRKIFDS</sequence>
<dbReference type="Proteomes" id="UP000681414">
    <property type="component" value="Unassembled WGS sequence"/>
</dbReference>
<keyword evidence="2" id="KW-1185">Reference proteome</keyword>
<reference evidence="1 2" key="1">
    <citation type="submission" date="2021-05" db="EMBL/GenBank/DDBJ databases">
        <title>Novel Bacillus species.</title>
        <authorList>
            <person name="Liu G."/>
        </authorList>
    </citation>
    <scope>NUCLEOTIDE SEQUENCE [LARGE SCALE GENOMIC DNA]</scope>
    <source>
        <strain evidence="2">FJAT-49780</strain>
    </source>
</reference>
<dbReference type="RefSeq" id="WP_213125179.1">
    <property type="nucleotide sequence ID" value="NZ_JAGYPG010000002.1"/>
</dbReference>
<evidence type="ECO:0000313" key="2">
    <source>
        <dbReference type="Proteomes" id="UP000681414"/>
    </source>
</evidence>
<dbReference type="EMBL" id="JAGYPG010000002">
    <property type="protein sequence ID" value="MBS4196012.1"/>
    <property type="molecule type" value="Genomic_DNA"/>
</dbReference>
<evidence type="ECO:0000313" key="1">
    <source>
        <dbReference type="EMBL" id="MBS4196012.1"/>
    </source>
</evidence>
<gene>
    <name evidence="1" type="ORF">KHA97_13175</name>
</gene>
<organism evidence="1 2">
    <name type="scientific">Lederbergia citri</name>
    <dbReference type="NCBI Taxonomy" id="2833580"/>
    <lineage>
        <taxon>Bacteria</taxon>
        <taxon>Bacillati</taxon>
        <taxon>Bacillota</taxon>
        <taxon>Bacilli</taxon>
        <taxon>Bacillales</taxon>
        <taxon>Bacillaceae</taxon>
        <taxon>Lederbergia</taxon>
    </lineage>
</organism>
<accession>A0A942TH26</accession>
<dbReference type="AlphaFoldDB" id="A0A942TH26"/>
<name>A0A942TH26_9BACI</name>
<proteinExistence type="predicted"/>